<proteinExistence type="predicted"/>
<sequence>MRCFKKTVENLKKHLKSRVLKNFEPNNQIIALFDISNLDIPGNSFVISISNGIYTDTRTTKQLMNQMYRSDGVGFEISKFLYSKYKLKQHLPYVNGRVAYMPMAGGSRRNTDWIGLHFIEDFEILDKKIHFITTLNNKITLDFPRGKLEKRLHDIDIVRRTHLKILELKSKSWAAYLIYEKDQLMKIFDNCTCAKHQRLKEIESLRSLNDSHVDFLFSNIGIEGPVKEATKQHYKYNYQRIKKLF</sequence>
<dbReference type="EMBL" id="RKLY01000021">
    <property type="protein sequence ID" value="TGD22572.1"/>
    <property type="molecule type" value="Genomic_DNA"/>
</dbReference>
<evidence type="ECO:0000313" key="1">
    <source>
        <dbReference type="EMBL" id="TGD22572.1"/>
    </source>
</evidence>
<name>A0A4Z0JKA4_9LACO</name>
<reference evidence="1 2" key="1">
    <citation type="submission" date="2018-10" db="EMBL/GenBank/DDBJ databases">
        <title>Lactobacillus sp. R7 and Lactobacillus sp. R19 isolated from fermented mustard green product of Taiwan.</title>
        <authorList>
            <person name="Lin S.-T."/>
        </authorList>
    </citation>
    <scope>NUCLEOTIDE SEQUENCE [LARGE SCALE GENOMIC DNA]</scope>
    <source>
        <strain evidence="1 2">BCRC 81127</strain>
    </source>
</reference>
<protein>
    <submittedName>
        <fullName evidence="1">Uncharacterized protein</fullName>
    </submittedName>
</protein>
<organism evidence="1 2">
    <name type="scientific">Companilactobacillus suantsaicola</name>
    <dbReference type="NCBI Taxonomy" id="2487723"/>
    <lineage>
        <taxon>Bacteria</taxon>
        <taxon>Bacillati</taxon>
        <taxon>Bacillota</taxon>
        <taxon>Bacilli</taxon>
        <taxon>Lactobacillales</taxon>
        <taxon>Lactobacillaceae</taxon>
        <taxon>Companilactobacillus</taxon>
    </lineage>
</organism>
<evidence type="ECO:0000313" key="2">
    <source>
        <dbReference type="Proteomes" id="UP000298021"/>
    </source>
</evidence>
<accession>A0A4Z0JKA4</accession>
<dbReference type="RefSeq" id="WP_135373460.1">
    <property type="nucleotide sequence ID" value="NZ_RKLY01000021.1"/>
</dbReference>
<comment type="caution">
    <text evidence="1">The sequence shown here is derived from an EMBL/GenBank/DDBJ whole genome shotgun (WGS) entry which is preliminary data.</text>
</comment>
<gene>
    <name evidence="1" type="ORF">EGT49_08640</name>
</gene>
<dbReference type="AlphaFoldDB" id="A0A4Z0JKA4"/>
<dbReference type="Proteomes" id="UP000298021">
    <property type="component" value="Unassembled WGS sequence"/>
</dbReference>
<keyword evidence="2" id="KW-1185">Reference proteome</keyword>
<dbReference type="OrthoDB" id="2162219at2"/>